<feature type="chain" id="PRO_5047499234" description="Lipoprotein" evidence="1">
    <location>
        <begin position="20"/>
        <end position="108"/>
    </location>
</feature>
<evidence type="ECO:0000313" key="2">
    <source>
        <dbReference type="EMBL" id="MFC0682855.1"/>
    </source>
</evidence>
<protein>
    <recommendedName>
        <fullName evidence="4">Lipoprotein</fullName>
    </recommendedName>
</protein>
<feature type="signal peptide" evidence="1">
    <location>
        <begin position="1"/>
        <end position="19"/>
    </location>
</feature>
<comment type="caution">
    <text evidence="2">The sequence shown here is derived from an EMBL/GenBank/DDBJ whole genome shotgun (WGS) entry which is preliminary data.</text>
</comment>
<dbReference type="RefSeq" id="WP_386677276.1">
    <property type="nucleotide sequence ID" value="NZ_JBHLTG010000020.1"/>
</dbReference>
<dbReference type="PROSITE" id="PS51257">
    <property type="entry name" value="PROKAR_LIPOPROTEIN"/>
    <property type="match status" value="1"/>
</dbReference>
<keyword evidence="3" id="KW-1185">Reference proteome</keyword>
<dbReference type="Proteomes" id="UP001589896">
    <property type="component" value="Unassembled WGS sequence"/>
</dbReference>
<name>A0ABV6S0T6_9GAMM</name>
<keyword evidence="1" id="KW-0732">Signal</keyword>
<evidence type="ECO:0000313" key="3">
    <source>
        <dbReference type="Proteomes" id="UP001589896"/>
    </source>
</evidence>
<evidence type="ECO:0008006" key="4">
    <source>
        <dbReference type="Google" id="ProtNLM"/>
    </source>
</evidence>
<dbReference type="EMBL" id="JBHLTG010000020">
    <property type="protein sequence ID" value="MFC0682855.1"/>
    <property type="molecule type" value="Genomic_DNA"/>
</dbReference>
<organism evidence="2 3">
    <name type="scientific">Lysobacter korlensis</name>
    <dbReference type="NCBI Taxonomy" id="553636"/>
    <lineage>
        <taxon>Bacteria</taxon>
        <taxon>Pseudomonadati</taxon>
        <taxon>Pseudomonadota</taxon>
        <taxon>Gammaproteobacteria</taxon>
        <taxon>Lysobacterales</taxon>
        <taxon>Lysobacteraceae</taxon>
        <taxon>Lysobacter</taxon>
    </lineage>
</organism>
<sequence length="108" mass="11215">MRTITVAVLALVASGCISAAKPLNDPPDPALAPFAALPADARVIAGRAALCGHFAGEIAGDRSARDQEVHRRMGELGCETIEQELGGVRTKYAGNRPVLEVLAPLGGW</sequence>
<gene>
    <name evidence="2" type="ORF">ACFFGH_33910</name>
</gene>
<accession>A0ABV6S0T6</accession>
<proteinExistence type="predicted"/>
<reference evidence="2 3" key="1">
    <citation type="submission" date="2024-09" db="EMBL/GenBank/DDBJ databases">
        <authorList>
            <person name="Sun Q."/>
            <person name="Mori K."/>
        </authorList>
    </citation>
    <scope>NUCLEOTIDE SEQUENCE [LARGE SCALE GENOMIC DNA]</scope>
    <source>
        <strain evidence="2 3">KCTC 23076</strain>
    </source>
</reference>
<evidence type="ECO:0000256" key="1">
    <source>
        <dbReference type="SAM" id="SignalP"/>
    </source>
</evidence>